<keyword evidence="2" id="KW-0812">Transmembrane</keyword>
<evidence type="ECO:0000256" key="1">
    <source>
        <dbReference type="SAM" id="MobiDB-lite"/>
    </source>
</evidence>
<evidence type="ECO:0000256" key="2">
    <source>
        <dbReference type="SAM" id="Phobius"/>
    </source>
</evidence>
<name>A0A8H6TMP8_MYCCL</name>
<reference evidence="4" key="1">
    <citation type="submission" date="2020-05" db="EMBL/GenBank/DDBJ databases">
        <title>Mycena genomes resolve the evolution of fungal bioluminescence.</title>
        <authorList>
            <person name="Tsai I.J."/>
        </authorList>
    </citation>
    <scope>NUCLEOTIDE SEQUENCE</scope>
    <source>
        <strain evidence="4">110903Hualien_Pintung</strain>
    </source>
</reference>
<comment type="caution">
    <text evidence="4">The sequence shown here is derived from an EMBL/GenBank/DDBJ whole genome shotgun (WGS) entry which is preliminary data.</text>
</comment>
<organism evidence="4 5">
    <name type="scientific">Mycena chlorophos</name>
    <name type="common">Agaric fungus</name>
    <name type="synonym">Agaricus chlorophos</name>
    <dbReference type="NCBI Taxonomy" id="658473"/>
    <lineage>
        <taxon>Eukaryota</taxon>
        <taxon>Fungi</taxon>
        <taxon>Dikarya</taxon>
        <taxon>Basidiomycota</taxon>
        <taxon>Agaricomycotina</taxon>
        <taxon>Agaricomycetes</taxon>
        <taxon>Agaricomycetidae</taxon>
        <taxon>Agaricales</taxon>
        <taxon>Marasmiineae</taxon>
        <taxon>Mycenaceae</taxon>
        <taxon>Mycena</taxon>
    </lineage>
</organism>
<protein>
    <recommendedName>
        <fullName evidence="3">DUF6534 domain-containing protein</fullName>
    </recommendedName>
</protein>
<evidence type="ECO:0000313" key="5">
    <source>
        <dbReference type="Proteomes" id="UP000613580"/>
    </source>
</evidence>
<dbReference type="InterPro" id="IPR045339">
    <property type="entry name" value="DUF6534"/>
</dbReference>
<keyword evidence="2" id="KW-0472">Membrane</keyword>
<feature type="transmembrane region" description="Helical" evidence="2">
    <location>
        <begin position="12"/>
        <end position="35"/>
    </location>
</feature>
<dbReference type="AlphaFoldDB" id="A0A8H6TMP8"/>
<feature type="compositionally biased region" description="Low complexity" evidence="1">
    <location>
        <begin position="313"/>
        <end position="335"/>
    </location>
</feature>
<keyword evidence="5" id="KW-1185">Reference proteome</keyword>
<evidence type="ECO:0000313" key="4">
    <source>
        <dbReference type="EMBL" id="KAF7320588.1"/>
    </source>
</evidence>
<accession>A0A8H6TMP8</accession>
<feature type="transmembrane region" description="Helical" evidence="2">
    <location>
        <begin position="47"/>
        <end position="68"/>
    </location>
</feature>
<keyword evidence="2" id="KW-1133">Transmembrane helix</keyword>
<feature type="domain" description="DUF6534" evidence="3">
    <location>
        <begin position="161"/>
        <end position="249"/>
    </location>
</feature>
<feature type="transmembrane region" description="Helical" evidence="2">
    <location>
        <begin position="198"/>
        <end position="225"/>
    </location>
</feature>
<feature type="transmembrane region" description="Helical" evidence="2">
    <location>
        <begin position="153"/>
        <end position="177"/>
    </location>
</feature>
<gene>
    <name evidence="4" type="ORF">HMN09_00143200</name>
</gene>
<dbReference type="Proteomes" id="UP000613580">
    <property type="component" value="Unassembled WGS sequence"/>
</dbReference>
<dbReference type="EMBL" id="JACAZE010000002">
    <property type="protein sequence ID" value="KAF7320588.1"/>
    <property type="molecule type" value="Genomic_DNA"/>
</dbReference>
<feature type="transmembrane region" description="Helical" evidence="2">
    <location>
        <begin position="231"/>
        <end position="252"/>
    </location>
</feature>
<dbReference type="OrthoDB" id="2977185at2759"/>
<evidence type="ECO:0000259" key="3">
    <source>
        <dbReference type="Pfam" id="PF20152"/>
    </source>
</evidence>
<feature type="region of interest" description="Disordered" evidence="1">
    <location>
        <begin position="292"/>
        <end position="384"/>
    </location>
</feature>
<proteinExistence type="predicted"/>
<feature type="transmembrane region" description="Helical" evidence="2">
    <location>
        <begin position="118"/>
        <end position="141"/>
    </location>
</feature>
<sequence length="384" mass="41622">MELATPPLEILLMFVASYLNMVLYTTEIGLVIRYFKRPCRPRLHKTAVGIMLTADTLCTVALCVNVAVRAVVVSTPENAQRALAPFSVTIFTTYISATIEQLFLCNLFYLLTHNRAVGLLLLVMIVIHVGFSWASAILTAIQGTTDGMSLTMSIIGTVTCAATDITIGSALSWKFWTMMERSPLDQRDSAGRTGVYKLVHRTLVLTVCSGVIVASTTLIIMIFLLNSSLGFIFFWTCQGRVYALTLLGNFLIGIPHHRSRTLAAQAGGGANGGGGTLNLGVSSPVFHIATELRDEEDDRPNGEALAEQVKSMSSQARSQGTRTSRTSSTIPPRISHLSMRDQSIQLQLPELDEYGGSNGDHDSYPLSPVDSKVASGSARTSEER</sequence>
<dbReference type="Pfam" id="PF20152">
    <property type="entry name" value="DUF6534"/>
    <property type="match status" value="1"/>
</dbReference>
<feature type="transmembrane region" description="Helical" evidence="2">
    <location>
        <begin position="88"/>
        <end position="111"/>
    </location>
</feature>